<dbReference type="EMBL" id="BSXS01016710">
    <property type="protein sequence ID" value="GMF08136.1"/>
    <property type="molecule type" value="Genomic_DNA"/>
</dbReference>
<proteinExistence type="predicted"/>
<evidence type="ECO:0000313" key="2">
    <source>
        <dbReference type="Proteomes" id="UP001165064"/>
    </source>
</evidence>
<comment type="caution">
    <text evidence="1">The sequence shown here is derived from an EMBL/GenBank/DDBJ whole genome shotgun (WGS) entry which is preliminary data.</text>
</comment>
<protein>
    <submittedName>
        <fullName evidence="1">Unnamed protein product</fullName>
    </submittedName>
</protein>
<name>A0ACB5UD30_AMBMO</name>
<evidence type="ECO:0000313" key="1">
    <source>
        <dbReference type="EMBL" id="GMF08136.1"/>
    </source>
</evidence>
<sequence>MAYPVIQLTLVWWLPESPRWYVSKDRFDDAKAVLTKFHAGGDENSELVKVELSEIVEAIQMEKQSKTTSWSELWKTPGNRKRTYITVTFGIFVNWVGNAVISS</sequence>
<organism evidence="1 2">
    <name type="scientific">Ambrosiozyma monospora</name>
    <name type="common">Yeast</name>
    <name type="synonym">Endomycopsis monosporus</name>
    <dbReference type="NCBI Taxonomy" id="43982"/>
    <lineage>
        <taxon>Eukaryota</taxon>
        <taxon>Fungi</taxon>
        <taxon>Dikarya</taxon>
        <taxon>Ascomycota</taxon>
        <taxon>Saccharomycotina</taxon>
        <taxon>Pichiomycetes</taxon>
        <taxon>Pichiales</taxon>
        <taxon>Pichiaceae</taxon>
        <taxon>Ambrosiozyma</taxon>
    </lineage>
</organism>
<accession>A0ACB5UD30</accession>
<gene>
    <name evidence="1" type="ORF">Amon02_001317000</name>
</gene>
<keyword evidence="2" id="KW-1185">Reference proteome</keyword>
<reference evidence="1" key="1">
    <citation type="submission" date="2023-04" db="EMBL/GenBank/DDBJ databases">
        <title>Ambrosiozyma monospora NBRC 10751.</title>
        <authorList>
            <person name="Ichikawa N."/>
            <person name="Sato H."/>
            <person name="Tonouchi N."/>
        </authorList>
    </citation>
    <scope>NUCLEOTIDE SEQUENCE</scope>
    <source>
        <strain evidence="1">NBRC 10751</strain>
    </source>
</reference>
<dbReference type="Proteomes" id="UP001165064">
    <property type="component" value="Unassembled WGS sequence"/>
</dbReference>